<feature type="compositionally biased region" description="Polar residues" evidence="1">
    <location>
        <begin position="37"/>
        <end position="53"/>
    </location>
</feature>
<dbReference type="Proteomes" id="UP000018320">
    <property type="component" value="Unassembled WGS sequence"/>
</dbReference>
<dbReference type="VEuPathDB" id="GiardiaDB:DHA2_152514"/>
<dbReference type="VEuPathDB" id="GiardiaDB:GL50581_2152"/>
<dbReference type="VEuPathDB" id="GiardiaDB:GL50803_0016289"/>
<organism evidence="2 3">
    <name type="scientific">Giardia intestinalis</name>
    <name type="common">Giardia lamblia</name>
    <dbReference type="NCBI Taxonomy" id="5741"/>
    <lineage>
        <taxon>Eukaryota</taxon>
        <taxon>Metamonada</taxon>
        <taxon>Diplomonadida</taxon>
        <taxon>Hexamitidae</taxon>
        <taxon>Giardiinae</taxon>
        <taxon>Giardia</taxon>
    </lineage>
</organism>
<evidence type="ECO:0000313" key="3">
    <source>
        <dbReference type="Proteomes" id="UP000018320"/>
    </source>
</evidence>
<evidence type="ECO:0000313" key="2">
    <source>
        <dbReference type="EMBL" id="ESU38204.1"/>
    </source>
</evidence>
<dbReference type="AlphaFoldDB" id="V6THU0"/>
<feature type="region of interest" description="Disordered" evidence="1">
    <location>
        <begin position="37"/>
        <end position="61"/>
    </location>
</feature>
<name>V6THU0_GIAIN</name>
<feature type="region of interest" description="Disordered" evidence="1">
    <location>
        <begin position="604"/>
        <end position="639"/>
    </location>
</feature>
<feature type="region of interest" description="Disordered" evidence="1">
    <location>
        <begin position="387"/>
        <end position="425"/>
    </location>
</feature>
<gene>
    <name evidence="2" type="ORF">DHA2_152514</name>
</gene>
<sequence>MNPETFGPRFLKSGYKYADCLGSLKEVQRLRSLTSVSPASGLSSHSLRQNMATPSPIRKHSQKQEERHAFWRSLLLKCPVFVPVQGSTHKLQKITAYSISKHVNRTRANSQLNPVRTPPLSRSLTKAVPGSLQNTRTPRGSAVSSTIRNTPPIRKPGLTTSVLSNDSLLSPSGTTSFAVFKHLPKGSINGSLSTRKSTAELTLSEWTHLEEMQTDLGLCEAEIAYSKVTIKNNPALGKAYFRRTKNLTEYNSAYRIAYKERAIVLARVQKNIKELRGSRIALLRSLERLRALTIYMCSLINAARLICGKPVVLPGLNLYSEQNWLYDLRRELFMSRKTTAILLTVFKLFGRKTYEDVRSVVDAYFTSCITDFPPTLSLSEQELSRTLGMPPNEDASLKSTMSASSAPAINGKTASDDGSSQPTLEAAYIPDDSMNNMGYFSRMDGLSMTDTIYDEDADLDRVTAGDVALYLLLGVSAEEIFDGDDLAVAWNTHIDNIINTYQRLSNVELEEVPSLQDLPIVDIPLLTGLQIVEMARTETFIVSDYINLLKDFDNVGLDVVRIPVDPSDPFETYRVNFDLSLLRDSADLAAFELDGKCIGCSSLSSKTAPSCPDETAHRPNNSSRSSVFSLTKSISVEET</sequence>
<feature type="compositionally biased region" description="Polar residues" evidence="1">
    <location>
        <begin position="111"/>
        <end position="124"/>
    </location>
</feature>
<evidence type="ECO:0000256" key="1">
    <source>
        <dbReference type="SAM" id="MobiDB-lite"/>
    </source>
</evidence>
<protein>
    <submittedName>
        <fullName evidence="2">Uncharacterized protein</fullName>
    </submittedName>
</protein>
<feature type="compositionally biased region" description="Polar residues" evidence="1">
    <location>
        <begin position="397"/>
        <end position="423"/>
    </location>
</feature>
<proteinExistence type="predicted"/>
<comment type="caution">
    <text evidence="2">The sequence shown here is derived from an EMBL/GenBank/DDBJ whole genome shotgun (WGS) entry which is preliminary data.</text>
</comment>
<dbReference type="EMBL" id="AHGT01000016">
    <property type="protein sequence ID" value="ESU38204.1"/>
    <property type="molecule type" value="Genomic_DNA"/>
</dbReference>
<accession>V6THU0</accession>
<reference evidence="2 3" key="2">
    <citation type="journal article" date="2013" name="Genome Biol. Evol.">
        <title>Genome sequencing of Giardia lamblia genotypes A2 and B isolates (DH and GS) and comparative analysis with the genomes of genotypes A1 and E (WB and Pig).</title>
        <authorList>
            <person name="Adam R.D."/>
            <person name="Dahlstrom E.W."/>
            <person name="Martens C.A."/>
            <person name="Bruno D.P."/>
            <person name="Barbian K.D."/>
            <person name="Ricklefs S.M."/>
            <person name="Hernandez M.M."/>
            <person name="Narla N.P."/>
            <person name="Patel R.B."/>
            <person name="Porcella S.F."/>
            <person name="Nash T.E."/>
        </authorList>
    </citation>
    <scope>NUCLEOTIDE SEQUENCE [LARGE SCALE GENOMIC DNA]</scope>
    <source>
        <strain evidence="2 3">DH</strain>
    </source>
</reference>
<reference evidence="3" key="1">
    <citation type="submission" date="2012-02" db="EMBL/GenBank/DDBJ databases">
        <title>Genome sequencing of Giardia lamblia Genotypes A2 and B isolates (DH and GS) and comparative analysis with the genomes of Genotypes A1 and E (WB and Pig).</title>
        <authorList>
            <person name="Adam R."/>
            <person name="Dahlstrom E."/>
            <person name="Martens C."/>
            <person name="Bruno D."/>
            <person name="Barbian K."/>
            <person name="Porcella S.F."/>
            <person name="Nash T."/>
        </authorList>
    </citation>
    <scope>NUCLEOTIDE SEQUENCE</scope>
    <source>
        <strain evidence="3">DH</strain>
    </source>
</reference>
<dbReference type="VEuPathDB" id="GiardiaDB:QR46_3681"/>
<feature type="compositionally biased region" description="Polar residues" evidence="1">
    <location>
        <begin position="618"/>
        <end position="639"/>
    </location>
</feature>
<feature type="compositionally biased region" description="Polar residues" evidence="1">
    <location>
        <begin position="131"/>
        <end position="149"/>
    </location>
</feature>
<feature type="region of interest" description="Disordered" evidence="1">
    <location>
        <begin position="111"/>
        <end position="156"/>
    </location>
</feature>